<proteinExistence type="predicted"/>
<dbReference type="Proteomes" id="UP000076863">
    <property type="component" value="Unassembled WGS sequence"/>
</dbReference>
<name>A0A166Y6D8_9HYPO</name>
<reference evidence="1 2" key="1">
    <citation type="journal article" date="2016" name="Genome Biol. Evol.">
        <title>Divergent and convergent evolution of fungal pathogenicity.</title>
        <authorList>
            <person name="Shang Y."/>
            <person name="Xiao G."/>
            <person name="Zheng P."/>
            <person name="Cen K."/>
            <person name="Zhan S."/>
            <person name="Wang C."/>
        </authorList>
    </citation>
    <scope>NUCLEOTIDE SEQUENCE [LARGE SCALE GENOMIC DNA]</scope>
    <source>
        <strain evidence="1 2">RCEF 3172</strain>
    </source>
</reference>
<gene>
    <name evidence="1" type="ORF">BBO_08151</name>
</gene>
<evidence type="ECO:0000313" key="2">
    <source>
        <dbReference type="Proteomes" id="UP000076863"/>
    </source>
</evidence>
<evidence type="ECO:0000313" key="1">
    <source>
        <dbReference type="EMBL" id="OAA36569.1"/>
    </source>
</evidence>
<dbReference type="EMBL" id="AZHA01000035">
    <property type="protein sequence ID" value="OAA36569.1"/>
    <property type="molecule type" value="Genomic_DNA"/>
</dbReference>
<keyword evidence="2" id="KW-1185">Reference proteome</keyword>
<protein>
    <submittedName>
        <fullName evidence="1">Uncharacterized protein</fullName>
    </submittedName>
</protein>
<sequence length="384" mass="42938">MGSDSVGSLLADIANLVLDGLRILGLADKRHWGPDEYELQRAMERVLNDAKTDFQELSPMLKSQSHYEHDRTCKLPPRLAYPDKRIPLPERLIQRNLQSLVASLEELRALSAKFYMHIQNLRDWSRCGGPVDAVWVRDTKSLQRQLHRAQYRAAQRVFSTAKETPQRCLGAFILHRKQRAWVAARRAGGVSDYDCQRRQTDEVGECLAVGGFERFGDLDIAFVCDFCDGHLLWDDMQRVPTTRTGVDALPETAVSVSSLPAAAASALPTSTPLQDTYGAALSEWQATAVTKSSQQPKQVVYPPIAIASHMAPIPGDWLARTMCPLCEDAAEPQDIDDEDELWQPENRFDDLAALQEHLEWEHAPSALPLTLPVSLPSTDKCNVM</sequence>
<dbReference type="OrthoDB" id="5221663at2759"/>
<organism evidence="1 2">
    <name type="scientific">Beauveria brongniartii RCEF 3172</name>
    <dbReference type="NCBI Taxonomy" id="1081107"/>
    <lineage>
        <taxon>Eukaryota</taxon>
        <taxon>Fungi</taxon>
        <taxon>Dikarya</taxon>
        <taxon>Ascomycota</taxon>
        <taxon>Pezizomycotina</taxon>
        <taxon>Sordariomycetes</taxon>
        <taxon>Hypocreomycetidae</taxon>
        <taxon>Hypocreales</taxon>
        <taxon>Cordycipitaceae</taxon>
        <taxon>Beauveria</taxon>
        <taxon>Beauveria brongniartii</taxon>
    </lineage>
</organism>
<dbReference type="AlphaFoldDB" id="A0A166Y6D8"/>
<accession>A0A166Y6D8</accession>
<comment type="caution">
    <text evidence="1">The sequence shown here is derived from an EMBL/GenBank/DDBJ whole genome shotgun (WGS) entry which is preliminary data.</text>
</comment>